<dbReference type="AlphaFoldDB" id="A0A4P6JJW4"/>
<accession>A0A4P6JJW4</accession>
<keyword evidence="3" id="KW-1185">Reference proteome</keyword>
<feature type="transmembrane region" description="Helical" evidence="1">
    <location>
        <begin position="49"/>
        <end position="68"/>
    </location>
</feature>
<evidence type="ECO:0000256" key="1">
    <source>
        <dbReference type="SAM" id="Phobius"/>
    </source>
</evidence>
<reference evidence="2 3" key="1">
    <citation type="submission" date="2019-01" db="EMBL/GenBank/DDBJ databases">
        <title>Ktedonosporobacter rubrisoli SCAWS-G2.</title>
        <authorList>
            <person name="Huang Y."/>
            <person name="Yan B."/>
        </authorList>
    </citation>
    <scope>NUCLEOTIDE SEQUENCE [LARGE SCALE GENOMIC DNA]</scope>
    <source>
        <strain evidence="2 3">SCAWS-G2</strain>
    </source>
</reference>
<evidence type="ECO:0000313" key="3">
    <source>
        <dbReference type="Proteomes" id="UP000290365"/>
    </source>
</evidence>
<protein>
    <submittedName>
        <fullName evidence="2">Uncharacterized protein</fullName>
    </submittedName>
</protein>
<dbReference type="EMBL" id="CP035758">
    <property type="protein sequence ID" value="QBD74926.1"/>
    <property type="molecule type" value="Genomic_DNA"/>
</dbReference>
<keyword evidence="1" id="KW-0812">Transmembrane</keyword>
<feature type="transmembrane region" description="Helical" evidence="1">
    <location>
        <begin position="9"/>
        <end position="29"/>
    </location>
</feature>
<keyword evidence="1" id="KW-1133">Transmembrane helix</keyword>
<sequence>MGNVRNPILFYGAIAFTIVALLLCIYNLIPNIYHVTVPDYAEPTKVHEKYVAIFGGLTALGIIGVLFTRPKSGTK</sequence>
<dbReference type="RefSeq" id="WP_129885525.1">
    <property type="nucleotide sequence ID" value="NZ_CP035758.1"/>
</dbReference>
<gene>
    <name evidence="2" type="ORF">EPA93_02540</name>
</gene>
<dbReference type="Proteomes" id="UP000290365">
    <property type="component" value="Chromosome"/>
</dbReference>
<keyword evidence="1" id="KW-0472">Membrane</keyword>
<dbReference type="KEGG" id="kbs:EPA93_02540"/>
<organism evidence="2 3">
    <name type="scientific">Ktedonosporobacter rubrisoli</name>
    <dbReference type="NCBI Taxonomy" id="2509675"/>
    <lineage>
        <taxon>Bacteria</taxon>
        <taxon>Bacillati</taxon>
        <taxon>Chloroflexota</taxon>
        <taxon>Ktedonobacteria</taxon>
        <taxon>Ktedonobacterales</taxon>
        <taxon>Ktedonosporobacteraceae</taxon>
        <taxon>Ktedonosporobacter</taxon>
    </lineage>
</organism>
<name>A0A4P6JJW4_KTERU</name>
<evidence type="ECO:0000313" key="2">
    <source>
        <dbReference type="EMBL" id="QBD74926.1"/>
    </source>
</evidence>
<proteinExistence type="predicted"/>